<dbReference type="Gene3D" id="1.10.443.10">
    <property type="entry name" value="Intergrase catalytic core"/>
    <property type="match status" value="1"/>
</dbReference>
<evidence type="ECO:0000259" key="3">
    <source>
        <dbReference type="Pfam" id="PF20172"/>
    </source>
</evidence>
<feature type="domain" description="DUF6538" evidence="3">
    <location>
        <begin position="8"/>
        <end position="63"/>
    </location>
</feature>
<dbReference type="GO" id="GO:0003677">
    <property type="term" value="F:DNA binding"/>
    <property type="evidence" value="ECO:0007669"/>
    <property type="project" value="UniProtKB-KW"/>
</dbReference>
<dbReference type="AlphaFoldDB" id="A0A7Z8Y177"/>
<keyword evidence="1" id="KW-0238">DNA-binding</keyword>
<evidence type="ECO:0000256" key="1">
    <source>
        <dbReference type="ARBA" id="ARBA00023125"/>
    </source>
</evidence>
<keyword evidence="2" id="KW-0233">DNA recombination</keyword>
<dbReference type="InterPro" id="IPR010998">
    <property type="entry name" value="Integrase_recombinase_N"/>
</dbReference>
<dbReference type="Gene3D" id="1.10.150.130">
    <property type="match status" value="1"/>
</dbReference>
<evidence type="ECO:0000313" key="5">
    <source>
        <dbReference type="Proteomes" id="UP000289220"/>
    </source>
</evidence>
<evidence type="ECO:0000256" key="2">
    <source>
        <dbReference type="ARBA" id="ARBA00023172"/>
    </source>
</evidence>
<comment type="caution">
    <text evidence="4">The sequence shown here is derived from an EMBL/GenBank/DDBJ whole genome shotgun (WGS) entry which is preliminary data.</text>
</comment>
<dbReference type="SUPFAM" id="SSF56349">
    <property type="entry name" value="DNA breaking-rejoining enzymes"/>
    <property type="match status" value="1"/>
</dbReference>
<gene>
    <name evidence="4" type="ORF">BREV_BREV_03341</name>
</gene>
<dbReference type="InterPro" id="IPR011010">
    <property type="entry name" value="DNA_brk_join_enz"/>
</dbReference>
<name>A0A7Z8Y177_9CAUL</name>
<dbReference type="RefSeq" id="WP_154726985.1">
    <property type="nucleotide sequence ID" value="NZ_UXHF01000122.1"/>
</dbReference>
<dbReference type="Proteomes" id="UP000289220">
    <property type="component" value="Unassembled WGS sequence"/>
</dbReference>
<dbReference type="InterPro" id="IPR013762">
    <property type="entry name" value="Integrase-like_cat_sf"/>
</dbReference>
<organism evidence="4 5">
    <name type="scientific">Brevundimonas mediterranea</name>
    <dbReference type="NCBI Taxonomy" id="74329"/>
    <lineage>
        <taxon>Bacteria</taxon>
        <taxon>Pseudomonadati</taxon>
        <taxon>Pseudomonadota</taxon>
        <taxon>Alphaproteobacteria</taxon>
        <taxon>Caulobacterales</taxon>
        <taxon>Caulobacteraceae</taxon>
        <taxon>Brevundimonas</taxon>
    </lineage>
</organism>
<dbReference type="EMBL" id="UXHF01000122">
    <property type="protein sequence ID" value="VDC48853.1"/>
    <property type="molecule type" value="Genomic_DNA"/>
</dbReference>
<dbReference type="GO" id="GO:0015074">
    <property type="term" value="P:DNA integration"/>
    <property type="evidence" value="ECO:0007669"/>
    <property type="project" value="InterPro"/>
</dbReference>
<sequence length="573" mass="64976">MTFMQNVMLRGSTYYVVLNIPPVARHAFAGKNQVWKSLRTKDKTEARNRAVPILAALEAQVKAASVRVAPTPLPSAVHQRIIIPRDHALAAIERWRIASVQRAYDEHWNDAAPAFAKFSDEAVRLSDIRYKLSVHDIDGIPSFYPAFSDALNTQGVGADPAHPVLPKLASAFADAWANVERHIERFRGGDFEHWPETAVEDATAPAPVAVPKAPANTLRIMEAFEQWNASEQPKEPERVRAYFKLLVSFLNDKPMAEIDHQDLDRFKLELRKYPFTKKDVSKLGFLEVIAKFERDEPGYPRLSETTTYGYWRHFNMVWTFAHGRQLIPFNPVSVVMPKKPAAAIKRKPYDADDVAAIFSTPLFHGASKMLDRKGGRYGYAKERGGVLVKDAYYWLPIFALWHGVRMEEIGGARVSELIKIGDRWAFDWTDRDLKNESSARFVPIHKKLIELGFIEYVQSQPKGGFIFPELPHDPNDEEAATKQFSKWWGFWTAANAKVKGQGFDEPKVKVFHSFRHSFKRQARGIIQENISDILSGHKGIASEGRKYGYGAEFDVLVEAIDMIDFPTFPVLPG</sequence>
<protein>
    <recommendedName>
        <fullName evidence="3">DUF6538 domain-containing protein</fullName>
    </recommendedName>
</protein>
<evidence type="ECO:0000313" key="4">
    <source>
        <dbReference type="EMBL" id="VDC48853.1"/>
    </source>
</evidence>
<dbReference type="GO" id="GO:0006310">
    <property type="term" value="P:DNA recombination"/>
    <property type="evidence" value="ECO:0007669"/>
    <property type="project" value="UniProtKB-KW"/>
</dbReference>
<reference evidence="4 5" key="1">
    <citation type="submission" date="2018-11" db="EMBL/GenBank/DDBJ databases">
        <authorList>
            <person name="Peiro R."/>
            <person name="Begona"/>
            <person name="Cbmso G."/>
            <person name="Lopez M."/>
            <person name="Gonzalez S."/>
            <person name="Sacristan E."/>
            <person name="Castillo E."/>
        </authorList>
    </citation>
    <scope>NUCLEOTIDE SEQUENCE [LARGE SCALE GENOMIC DNA]</scope>
    <source>
        <strain evidence="4">Brev_genome</strain>
    </source>
</reference>
<dbReference type="Pfam" id="PF20172">
    <property type="entry name" value="DUF6538"/>
    <property type="match status" value="1"/>
</dbReference>
<proteinExistence type="predicted"/>
<accession>A0A7Z8Y177</accession>
<dbReference type="InterPro" id="IPR046668">
    <property type="entry name" value="DUF6538"/>
</dbReference>
<keyword evidence="5" id="KW-1185">Reference proteome</keyword>